<sequence length="118" mass="12129">MTDAASPSVAALLAALEEISRQRPDRVLRLVGTLPAPGEDPAGPDEPFELLIFRGFSSSVTHPTAFDPDQPALPVSARITAAMLLAGPLNPSDERCLAGPLPAATYLDPGAWEGAAGG</sequence>
<dbReference type="RefSeq" id="WP_323305249.1">
    <property type="nucleotide sequence ID" value="NZ_JAYGHX010000004.1"/>
</dbReference>
<gene>
    <name evidence="2" type="ORF">VB738_08000</name>
</gene>
<evidence type="ECO:0000313" key="3">
    <source>
        <dbReference type="Proteomes" id="UP001304461"/>
    </source>
</evidence>
<dbReference type="Pfam" id="PF24869">
    <property type="entry name" value="DUF7734"/>
    <property type="match status" value="1"/>
</dbReference>
<reference evidence="2 3" key="1">
    <citation type="submission" date="2023-12" db="EMBL/GenBank/DDBJ databases">
        <title>Baltic Sea Cyanobacteria.</title>
        <authorList>
            <person name="Delbaje E."/>
            <person name="Fewer D.P."/>
            <person name="Shishido T.K."/>
        </authorList>
    </citation>
    <scope>NUCLEOTIDE SEQUENCE [LARGE SCALE GENOMIC DNA]</scope>
    <source>
        <strain evidence="2 3">UHCC 0139</strain>
    </source>
</reference>
<dbReference type="EMBL" id="JAYGHX010000004">
    <property type="protein sequence ID" value="MEA5391203.1"/>
    <property type="molecule type" value="Genomic_DNA"/>
</dbReference>
<proteinExistence type="predicted"/>
<protein>
    <recommendedName>
        <fullName evidence="1">DUF7734 domain-containing protein</fullName>
    </recommendedName>
</protein>
<evidence type="ECO:0000313" key="2">
    <source>
        <dbReference type="EMBL" id="MEA5391203.1"/>
    </source>
</evidence>
<dbReference type="InterPro" id="IPR056636">
    <property type="entry name" value="DUF7734"/>
</dbReference>
<accession>A0ABU5RTV7</accession>
<comment type="caution">
    <text evidence="2">The sequence shown here is derived from an EMBL/GenBank/DDBJ whole genome shotgun (WGS) entry which is preliminary data.</text>
</comment>
<keyword evidence="3" id="KW-1185">Reference proteome</keyword>
<organism evidence="2 3">
    <name type="scientific">Cyanobium gracile UHCC 0139</name>
    <dbReference type="NCBI Taxonomy" id="3110308"/>
    <lineage>
        <taxon>Bacteria</taxon>
        <taxon>Bacillati</taxon>
        <taxon>Cyanobacteriota</taxon>
        <taxon>Cyanophyceae</taxon>
        <taxon>Synechococcales</taxon>
        <taxon>Prochlorococcaceae</taxon>
        <taxon>Cyanobium</taxon>
    </lineage>
</organism>
<evidence type="ECO:0000259" key="1">
    <source>
        <dbReference type="Pfam" id="PF24869"/>
    </source>
</evidence>
<dbReference type="Proteomes" id="UP001304461">
    <property type="component" value="Unassembled WGS sequence"/>
</dbReference>
<feature type="domain" description="DUF7734" evidence="1">
    <location>
        <begin position="15"/>
        <end position="99"/>
    </location>
</feature>
<name>A0ABU5RTV7_9CYAN</name>